<accession>L9Y4K4</accession>
<gene>
    <name evidence="1" type="ORF">C490_09213</name>
</gene>
<evidence type="ECO:0000313" key="2">
    <source>
        <dbReference type="Proteomes" id="UP000011613"/>
    </source>
</evidence>
<dbReference type="EMBL" id="AOIC01000070">
    <property type="protein sequence ID" value="ELY68586.1"/>
    <property type="molecule type" value="Genomic_DNA"/>
</dbReference>
<reference evidence="1 2" key="1">
    <citation type="journal article" date="2014" name="PLoS Genet.">
        <title>Phylogenetically driven sequencing of extremely halophilic archaea reveals strategies for static and dynamic osmo-response.</title>
        <authorList>
            <person name="Becker E.A."/>
            <person name="Seitzer P.M."/>
            <person name="Tritt A."/>
            <person name="Larsen D."/>
            <person name="Krusor M."/>
            <person name="Yao A.I."/>
            <person name="Wu D."/>
            <person name="Madern D."/>
            <person name="Eisen J.A."/>
            <person name="Darling A.E."/>
            <person name="Facciotti M.T."/>
        </authorList>
    </citation>
    <scope>NUCLEOTIDE SEQUENCE [LARGE SCALE GENOMIC DNA]</scope>
    <source>
        <strain evidence="1 2">SP2</strain>
    </source>
</reference>
<proteinExistence type="predicted"/>
<dbReference type="Proteomes" id="UP000011613">
    <property type="component" value="Unassembled WGS sequence"/>
</dbReference>
<organism evidence="1 2">
    <name type="scientific">Natronobacterium gregoryi (strain ATCC 43098 / DSM 3393 / CCM 3738 / CIP 104747 / IAM 13177 / JCM 8860 / NBRC 102187 / NCIMB 2189 / SP2)</name>
    <dbReference type="NCBI Taxonomy" id="797304"/>
    <lineage>
        <taxon>Archaea</taxon>
        <taxon>Methanobacteriati</taxon>
        <taxon>Methanobacteriota</taxon>
        <taxon>Stenosarchaea group</taxon>
        <taxon>Halobacteria</taxon>
        <taxon>Halobacteriales</taxon>
        <taxon>Natrialbaceae</taxon>
        <taxon>Natronobacterium</taxon>
    </lineage>
</organism>
<name>L9Y4K4_NATGS</name>
<comment type="caution">
    <text evidence="1">The sequence shown here is derived from an EMBL/GenBank/DDBJ whole genome shotgun (WGS) entry which is preliminary data.</text>
</comment>
<dbReference type="AlphaFoldDB" id="L9Y4K4"/>
<sequence length="90" mass="9402">MRVGISNATLGGNPMAGFHVLQGVEGGNALSDFDDDPLSKFFPGRSFDIAGGGSYCWTEVNTKSVADSRLSPAVTATTERPTVTSFCPTD</sequence>
<protein>
    <submittedName>
        <fullName evidence="1">Uncharacterized protein</fullName>
    </submittedName>
</protein>
<evidence type="ECO:0000313" key="1">
    <source>
        <dbReference type="EMBL" id="ELY68586.1"/>
    </source>
</evidence>